<dbReference type="PROSITE" id="PS00573">
    <property type="entry name" value="PYRIDINE_REDOX_2"/>
    <property type="match status" value="1"/>
</dbReference>
<dbReference type="PRINTS" id="PR00368">
    <property type="entry name" value="FADPNR"/>
</dbReference>
<dbReference type="Gene3D" id="3.50.50.60">
    <property type="entry name" value="FAD/NAD(P)-binding domain"/>
    <property type="match status" value="2"/>
</dbReference>
<dbReference type="InterPro" id="IPR023753">
    <property type="entry name" value="FAD/NAD-binding_dom"/>
</dbReference>
<evidence type="ECO:0000256" key="4">
    <source>
        <dbReference type="ARBA" id="ARBA00023157"/>
    </source>
</evidence>
<organism evidence="9 10">
    <name type="scientific">Candidatus Segetimicrobium genomatis</name>
    <dbReference type="NCBI Taxonomy" id="2569760"/>
    <lineage>
        <taxon>Bacteria</taxon>
        <taxon>Bacillati</taxon>
        <taxon>Candidatus Sysuimicrobiota</taxon>
        <taxon>Candidatus Sysuimicrobiia</taxon>
        <taxon>Candidatus Sysuimicrobiales</taxon>
        <taxon>Candidatus Segetimicrobiaceae</taxon>
        <taxon>Candidatus Segetimicrobium</taxon>
    </lineage>
</organism>
<evidence type="ECO:0000256" key="2">
    <source>
        <dbReference type="ARBA" id="ARBA00022827"/>
    </source>
</evidence>
<dbReference type="GO" id="GO:0005737">
    <property type="term" value="C:cytoplasm"/>
    <property type="evidence" value="ECO:0007669"/>
    <property type="project" value="InterPro"/>
</dbReference>
<gene>
    <name evidence="9" type="primary">trxB</name>
    <name evidence="9" type="ORF">E6H04_01670</name>
</gene>
<comment type="catalytic activity">
    <reaction evidence="6">
        <text>[thioredoxin]-dithiol + NADP(+) = [thioredoxin]-disulfide + NADPH + H(+)</text>
        <dbReference type="Rhea" id="RHEA:20345"/>
        <dbReference type="Rhea" id="RHEA-COMP:10698"/>
        <dbReference type="Rhea" id="RHEA-COMP:10700"/>
        <dbReference type="ChEBI" id="CHEBI:15378"/>
        <dbReference type="ChEBI" id="CHEBI:29950"/>
        <dbReference type="ChEBI" id="CHEBI:50058"/>
        <dbReference type="ChEBI" id="CHEBI:57783"/>
        <dbReference type="ChEBI" id="CHEBI:58349"/>
        <dbReference type="EC" id="1.8.1.9"/>
    </reaction>
</comment>
<evidence type="ECO:0000313" key="10">
    <source>
        <dbReference type="Proteomes" id="UP000320048"/>
    </source>
</evidence>
<comment type="similarity">
    <text evidence="6">Belongs to the class-II pyridine nucleotide-disulfide oxidoreductase family.</text>
</comment>
<dbReference type="GO" id="GO:0019430">
    <property type="term" value="P:removal of superoxide radicals"/>
    <property type="evidence" value="ECO:0007669"/>
    <property type="project" value="UniProtKB-UniRule"/>
</dbReference>
<keyword evidence="5 6" id="KW-0676">Redox-active center</keyword>
<dbReference type="EMBL" id="VBAO01000042">
    <property type="protein sequence ID" value="TMI84212.1"/>
    <property type="molecule type" value="Genomic_DNA"/>
</dbReference>
<dbReference type="SUPFAM" id="SSF51905">
    <property type="entry name" value="FAD/NAD(P)-binding domain"/>
    <property type="match status" value="1"/>
</dbReference>
<evidence type="ECO:0000259" key="8">
    <source>
        <dbReference type="Pfam" id="PF07992"/>
    </source>
</evidence>
<sequence>MAKARRVVILGSGSAGLTAAIYAARAQLLPLVIAGSQRGGQLTLTTDVENYPGFAEGIQGPELMEIMRRQAERFDVDFVDDDATAVDFHRRPFQVTAAGVVYHADAVIIATGAGTNWLGLPNEQRLIGHGISSCAPCDALFFRGKEVAVVGGGDSAMEEALVLTKFATKVTIVHRRDRFRASKIMADRALRHAKIEVLWNTVVDDVVGDGSLTGLRLHDVTTGEAREFRVDGLFVAIGHTPNTELFRGQIALDEKGYVVLKRHTMTSVPGVFAAGDVHDARYRQAVTAAAWGCMAAMDVEKYLEGH</sequence>
<evidence type="ECO:0000256" key="1">
    <source>
        <dbReference type="ARBA" id="ARBA00022630"/>
    </source>
</evidence>
<comment type="cofactor">
    <cofactor evidence="7">
        <name>FAD</name>
        <dbReference type="ChEBI" id="CHEBI:57692"/>
    </cofactor>
    <text evidence="7">Binds 1 FAD per subunit.</text>
</comment>
<evidence type="ECO:0000256" key="7">
    <source>
        <dbReference type="RuleBase" id="RU003881"/>
    </source>
</evidence>
<keyword evidence="1 6" id="KW-0285">Flavoprotein</keyword>
<reference evidence="9 10" key="1">
    <citation type="journal article" date="2019" name="Nat. Microbiol.">
        <title>Mediterranean grassland soil C-N compound turnover is dependent on rainfall and depth, and is mediated by genomically divergent microorganisms.</title>
        <authorList>
            <person name="Diamond S."/>
            <person name="Andeer P.F."/>
            <person name="Li Z."/>
            <person name="Crits-Christoph A."/>
            <person name="Burstein D."/>
            <person name="Anantharaman K."/>
            <person name="Lane K.R."/>
            <person name="Thomas B.C."/>
            <person name="Pan C."/>
            <person name="Northen T.R."/>
            <person name="Banfield J.F."/>
        </authorList>
    </citation>
    <scope>NUCLEOTIDE SEQUENCE [LARGE SCALE GENOMIC DNA]</scope>
    <source>
        <strain evidence="9">NP_7</strain>
    </source>
</reference>
<evidence type="ECO:0000256" key="5">
    <source>
        <dbReference type="ARBA" id="ARBA00023284"/>
    </source>
</evidence>
<dbReference type="Pfam" id="PF07992">
    <property type="entry name" value="Pyr_redox_2"/>
    <property type="match status" value="1"/>
</dbReference>
<dbReference type="PANTHER" id="PTHR48105">
    <property type="entry name" value="THIOREDOXIN REDUCTASE 1-RELATED-RELATED"/>
    <property type="match status" value="1"/>
</dbReference>
<keyword evidence="7" id="KW-0521">NADP</keyword>
<evidence type="ECO:0000256" key="6">
    <source>
        <dbReference type="RuleBase" id="RU003880"/>
    </source>
</evidence>
<keyword evidence="2 6" id="KW-0274">FAD</keyword>
<keyword evidence="3 6" id="KW-0560">Oxidoreductase</keyword>
<protein>
    <recommendedName>
        <fullName evidence="6">Thioredoxin reductase</fullName>
        <ecNumber evidence="6">1.8.1.9</ecNumber>
    </recommendedName>
</protein>
<feature type="domain" description="FAD/NAD(P)-binding" evidence="8">
    <location>
        <begin position="6"/>
        <end position="290"/>
    </location>
</feature>
<proteinExistence type="inferred from homology"/>
<evidence type="ECO:0000313" key="9">
    <source>
        <dbReference type="EMBL" id="TMI84212.1"/>
    </source>
</evidence>
<dbReference type="PRINTS" id="PR00469">
    <property type="entry name" value="PNDRDTASEII"/>
</dbReference>
<accession>A0A537JLQ8</accession>
<name>A0A537JLQ8_9BACT</name>
<dbReference type="EC" id="1.8.1.9" evidence="6"/>
<evidence type="ECO:0000256" key="3">
    <source>
        <dbReference type="ARBA" id="ARBA00023002"/>
    </source>
</evidence>
<dbReference type="InterPro" id="IPR050097">
    <property type="entry name" value="Ferredoxin-NADP_redctase_2"/>
</dbReference>
<dbReference type="Proteomes" id="UP000320048">
    <property type="component" value="Unassembled WGS sequence"/>
</dbReference>
<comment type="caution">
    <text evidence="9">The sequence shown here is derived from an EMBL/GenBank/DDBJ whole genome shotgun (WGS) entry which is preliminary data.</text>
</comment>
<dbReference type="NCBIfam" id="TIGR01292">
    <property type="entry name" value="TRX_reduct"/>
    <property type="match status" value="1"/>
</dbReference>
<comment type="subunit">
    <text evidence="6">Homodimer.</text>
</comment>
<dbReference type="AlphaFoldDB" id="A0A537JLQ8"/>
<dbReference type="InterPro" id="IPR036188">
    <property type="entry name" value="FAD/NAD-bd_sf"/>
</dbReference>
<keyword evidence="4" id="KW-1015">Disulfide bond</keyword>
<dbReference type="InterPro" id="IPR005982">
    <property type="entry name" value="Thioredox_Rdtase"/>
</dbReference>
<dbReference type="GO" id="GO:0004791">
    <property type="term" value="F:thioredoxin-disulfide reductase (NADPH) activity"/>
    <property type="evidence" value="ECO:0007669"/>
    <property type="project" value="UniProtKB-UniRule"/>
</dbReference>
<dbReference type="InterPro" id="IPR008255">
    <property type="entry name" value="Pyr_nucl-diS_OxRdtase_2_AS"/>
</dbReference>